<feature type="transmembrane region" description="Helical" evidence="7">
    <location>
        <begin position="76"/>
        <end position="94"/>
    </location>
</feature>
<evidence type="ECO:0000256" key="4">
    <source>
        <dbReference type="ARBA" id="ARBA00022989"/>
    </source>
</evidence>
<feature type="transmembrane region" description="Helical" evidence="7">
    <location>
        <begin position="121"/>
        <end position="147"/>
    </location>
</feature>
<dbReference type="KEGG" id="hyj:FHG12_09355"/>
<keyword evidence="5 7" id="KW-0472">Membrane</keyword>
<dbReference type="EMBL" id="CP040896">
    <property type="protein sequence ID" value="QDA60302.1"/>
    <property type="molecule type" value="Genomic_DNA"/>
</dbReference>
<evidence type="ECO:0000256" key="3">
    <source>
        <dbReference type="ARBA" id="ARBA00022692"/>
    </source>
</evidence>
<dbReference type="InterPro" id="IPR022357">
    <property type="entry name" value="MIP_CS"/>
</dbReference>
<dbReference type="PROSITE" id="PS00221">
    <property type="entry name" value="MIP"/>
    <property type="match status" value="1"/>
</dbReference>
<dbReference type="GO" id="GO:0015267">
    <property type="term" value="F:channel activity"/>
    <property type="evidence" value="ECO:0007669"/>
    <property type="project" value="InterPro"/>
</dbReference>
<dbReference type="Proteomes" id="UP000305398">
    <property type="component" value="Chromosome"/>
</dbReference>
<feature type="transmembrane region" description="Helical" evidence="7">
    <location>
        <begin position="198"/>
        <end position="217"/>
    </location>
</feature>
<feature type="transmembrane region" description="Helical" evidence="7">
    <location>
        <begin position="237"/>
        <end position="258"/>
    </location>
</feature>
<dbReference type="Pfam" id="PF00230">
    <property type="entry name" value="MIP"/>
    <property type="match status" value="1"/>
</dbReference>
<keyword evidence="4 7" id="KW-1133">Transmembrane helix</keyword>
<dbReference type="InterPro" id="IPR023271">
    <property type="entry name" value="Aquaporin-like"/>
</dbReference>
<dbReference type="PRINTS" id="PR00783">
    <property type="entry name" value="MINTRINSICP"/>
</dbReference>
<name>A0A5B8A279_9BACT</name>
<comment type="subcellular location">
    <subcellularLocation>
        <location evidence="1">Membrane</location>
        <topology evidence="1">Multi-pass membrane protein</topology>
    </subcellularLocation>
</comment>
<evidence type="ECO:0000256" key="1">
    <source>
        <dbReference type="ARBA" id="ARBA00004141"/>
    </source>
</evidence>
<dbReference type="PANTHER" id="PTHR45724:SF13">
    <property type="entry name" value="AQUAPORIN NIP1-1-RELATED"/>
    <property type="match status" value="1"/>
</dbReference>
<evidence type="ECO:0000313" key="9">
    <source>
        <dbReference type="Proteomes" id="UP000305398"/>
    </source>
</evidence>
<dbReference type="SUPFAM" id="SSF81338">
    <property type="entry name" value="Aquaporin-like"/>
    <property type="match status" value="1"/>
</dbReference>
<dbReference type="PANTHER" id="PTHR45724">
    <property type="entry name" value="AQUAPORIN NIP2-1"/>
    <property type="match status" value="1"/>
</dbReference>
<dbReference type="AlphaFoldDB" id="A0A5B8A279"/>
<dbReference type="Gene3D" id="1.20.1080.10">
    <property type="entry name" value="Glycerol uptake facilitator protein"/>
    <property type="match status" value="1"/>
</dbReference>
<gene>
    <name evidence="8" type="ORF">FHG12_09355</name>
</gene>
<feature type="transmembrane region" description="Helical" evidence="7">
    <location>
        <begin position="167"/>
        <end position="186"/>
    </location>
</feature>
<organism evidence="8 9">
    <name type="scientific">Hymenobacter jejuensis</name>
    <dbReference type="NCBI Taxonomy" id="2502781"/>
    <lineage>
        <taxon>Bacteria</taxon>
        <taxon>Pseudomonadati</taxon>
        <taxon>Bacteroidota</taxon>
        <taxon>Cytophagia</taxon>
        <taxon>Cytophagales</taxon>
        <taxon>Hymenobacteraceae</taxon>
        <taxon>Hymenobacter</taxon>
    </lineage>
</organism>
<accession>A0A5B8A279</accession>
<dbReference type="GO" id="GO:0016020">
    <property type="term" value="C:membrane"/>
    <property type="evidence" value="ECO:0007669"/>
    <property type="project" value="UniProtKB-SubCell"/>
</dbReference>
<keyword evidence="9" id="KW-1185">Reference proteome</keyword>
<evidence type="ECO:0000256" key="6">
    <source>
        <dbReference type="RuleBase" id="RU000477"/>
    </source>
</evidence>
<evidence type="ECO:0000256" key="5">
    <source>
        <dbReference type="ARBA" id="ARBA00023136"/>
    </source>
</evidence>
<proteinExistence type="inferred from homology"/>
<feature type="transmembrane region" description="Helical" evidence="7">
    <location>
        <begin position="35"/>
        <end position="56"/>
    </location>
</feature>
<evidence type="ECO:0000313" key="8">
    <source>
        <dbReference type="EMBL" id="QDA60302.1"/>
    </source>
</evidence>
<reference evidence="8 9" key="1">
    <citation type="submission" date="2019-06" db="EMBL/GenBank/DDBJ databases">
        <authorList>
            <person name="Srinivasan S."/>
        </authorList>
    </citation>
    <scope>NUCLEOTIDE SEQUENCE [LARGE SCALE GENOMIC DNA]</scope>
    <source>
        <strain evidence="8 9">17J68-5</strain>
    </source>
</reference>
<dbReference type="RefSeq" id="WP_139515480.1">
    <property type="nucleotide sequence ID" value="NZ_CP040896.1"/>
</dbReference>
<dbReference type="InterPro" id="IPR000425">
    <property type="entry name" value="MIP"/>
</dbReference>
<dbReference type="OrthoDB" id="9807293at2"/>
<protein>
    <submittedName>
        <fullName evidence="8">Aquaporin family protein</fullName>
    </submittedName>
</protein>
<keyword evidence="3 6" id="KW-0812">Transmembrane</keyword>
<evidence type="ECO:0000256" key="7">
    <source>
        <dbReference type="SAM" id="Phobius"/>
    </source>
</evidence>
<evidence type="ECO:0000256" key="2">
    <source>
        <dbReference type="ARBA" id="ARBA00022448"/>
    </source>
</evidence>
<sequence>MYPHASALSPEALGTRQMAFVSKLRSAWQRHWQHYVAEAAGIAFFLSSASLLTVLLEHPASPGYQALSQHPTFRTALMAVAMALVIVLIVYSPWGKRSGAHINPAVTVAFWHLGKIRTADAAWYIVAQVAGAIGAGQLMKLVLGSFYAHPAVHYVTTQPKPGGSGQAFLGEFIISFILMMSMLVALHSRQLKKWTGWLVGLLLALFILFETPFSGMSLNPARTLGAAVAANSYTGLWIYWAAPVLAMWLATSTFQMVYGRTSLACAVLAGCEAAANTPLYADAGPATAEPPHYPDASGKG</sequence>
<dbReference type="InterPro" id="IPR034294">
    <property type="entry name" value="Aquaporin_transptr"/>
</dbReference>
<keyword evidence="2 6" id="KW-0813">Transport</keyword>
<comment type="similarity">
    <text evidence="6">Belongs to the MIP/aquaporin (TC 1.A.8) family.</text>
</comment>